<keyword evidence="7 10" id="KW-0012">Acyltransferase</keyword>
<comment type="caution">
    <text evidence="10">The sequence shown here is derived from an EMBL/GenBank/DDBJ whole genome shotgun (WGS) entry which is preliminary data.</text>
</comment>
<dbReference type="CDD" id="cd07989">
    <property type="entry name" value="LPLAT_AGPAT-like"/>
    <property type="match status" value="1"/>
</dbReference>
<sequence length="269" mass="29981">MFDLIAWLRVAFAGIVILLASILLMPWQLLALRYDWKMRRRLPRVWHRIICFSLGIRVRVHGRIETHRPLMLCANHSSWMDIMVLSSIADVAFIAKNEVRDWPIFGTLAKLQKSVFVVREEKRNTGNQVNEIAARMADGEIVVLFPEGTTSDGNRLLEVKSSLFGAAAMAIPASPTGTVIVQPVAIAYTGVHGLPMGRYHRPLASWPGDVEMLPHLKDMLRCGAFEVDVHFGEAVSYGAETNRKQVSSTIAQRIRAMLGAALRGRDGQA</sequence>
<accession>A0A7W6CUZ7</accession>
<evidence type="ECO:0000256" key="1">
    <source>
        <dbReference type="ARBA" id="ARBA00004370"/>
    </source>
</evidence>
<dbReference type="PANTHER" id="PTHR23063">
    <property type="entry name" value="PHOSPHOLIPID ACYLTRANSFERASE"/>
    <property type="match status" value="1"/>
</dbReference>
<dbReference type="GO" id="GO:0016020">
    <property type="term" value="C:membrane"/>
    <property type="evidence" value="ECO:0007669"/>
    <property type="project" value="UniProtKB-SubCell"/>
</dbReference>
<evidence type="ECO:0000256" key="6">
    <source>
        <dbReference type="ARBA" id="ARBA00023136"/>
    </source>
</evidence>
<keyword evidence="5" id="KW-0443">Lipid metabolism</keyword>
<dbReference type="SMART" id="SM00563">
    <property type="entry name" value="PlsC"/>
    <property type="match status" value="1"/>
</dbReference>
<evidence type="ECO:0000256" key="2">
    <source>
        <dbReference type="ARBA" id="ARBA00022679"/>
    </source>
</evidence>
<reference evidence="10 11" key="1">
    <citation type="submission" date="2020-08" db="EMBL/GenBank/DDBJ databases">
        <title>Genomic Encyclopedia of Type Strains, Phase IV (KMG-IV): sequencing the most valuable type-strain genomes for metagenomic binning, comparative biology and taxonomic classification.</title>
        <authorList>
            <person name="Goeker M."/>
        </authorList>
    </citation>
    <scope>NUCLEOTIDE SEQUENCE [LARGE SCALE GENOMIC DNA]</scope>
    <source>
        <strain evidence="10 11">DSM 26575</strain>
    </source>
</reference>
<feature type="domain" description="Phospholipid/glycerol acyltransferase" evidence="9">
    <location>
        <begin position="70"/>
        <end position="189"/>
    </location>
</feature>
<evidence type="ECO:0000259" key="9">
    <source>
        <dbReference type="SMART" id="SM00563"/>
    </source>
</evidence>
<dbReference type="GO" id="GO:0006629">
    <property type="term" value="P:lipid metabolic process"/>
    <property type="evidence" value="ECO:0007669"/>
    <property type="project" value="UniProtKB-KW"/>
</dbReference>
<organism evidence="10 11">
    <name type="scientific">Rhizobium metallidurans</name>
    <dbReference type="NCBI Taxonomy" id="1265931"/>
    <lineage>
        <taxon>Bacteria</taxon>
        <taxon>Pseudomonadati</taxon>
        <taxon>Pseudomonadota</taxon>
        <taxon>Alphaproteobacteria</taxon>
        <taxon>Hyphomicrobiales</taxon>
        <taxon>Rhizobiaceae</taxon>
        <taxon>Rhizobium/Agrobacterium group</taxon>
        <taxon>Rhizobium</taxon>
    </lineage>
</organism>
<evidence type="ECO:0000256" key="7">
    <source>
        <dbReference type="ARBA" id="ARBA00023315"/>
    </source>
</evidence>
<evidence type="ECO:0000256" key="3">
    <source>
        <dbReference type="ARBA" id="ARBA00022692"/>
    </source>
</evidence>
<evidence type="ECO:0000256" key="5">
    <source>
        <dbReference type="ARBA" id="ARBA00023098"/>
    </source>
</evidence>
<evidence type="ECO:0000256" key="8">
    <source>
        <dbReference type="SAM" id="Phobius"/>
    </source>
</evidence>
<dbReference type="PANTHER" id="PTHR23063:SF52">
    <property type="entry name" value="LYSOPHOSPHATIDYLCHOLINE ACYLTRANSFERASE"/>
    <property type="match status" value="1"/>
</dbReference>
<evidence type="ECO:0000313" key="10">
    <source>
        <dbReference type="EMBL" id="MBB3965628.1"/>
    </source>
</evidence>
<keyword evidence="2 10" id="KW-0808">Transferase</keyword>
<comment type="subcellular location">
    <subcellularLocation>
        <location evidence="1">Membrane</location>
    </subcellularLocation>
</comment>
<name>A0A7W6CUZ7_9HYPH</name>
<protein>
    <submittedName>
        <fullName evidence="10">1-acyl-sn-glycerol-3-phosphate acyltransferase</fullName>
        <ecNumber evidence="10">2.3.1.51</ecNumber>
    </submittedName>
</protein>
<dbReference type="AlphaFoldDB" id="A0A7W6CUZ7"/>
<keyword evidence="4 8" id="KW-1133">Transmembrane helix</keyword>
<dbReference type="SUPFAM" id="SSF69593">
    <property type="entry name" value="Glycerol-3-phosphate (1)-acyltransferase"/>
    <property type="match status" value="1"/>
</dbReference>
<dbReference type="Proteomes" id="UP000582090">
    <property type="component" value="Unassembled WGS sequence"/>
</dbReference>
<keyword evidence="11" id="KW-1185">Reference proteome</keyword>
<dbReference type="EMBL" id="JACIDW010000011">
    <property type="protein sequence ID" value="MBB3965628.1"/>
    <property type="molecule type" value="Genomic_DNA"/>
</dbReference>
<feature type="transmembrane region" description="Helical" evidence="8">
    <location>
        <begin position="6"/>
        <end position="32"/>
    </location>
</feature>
<gene>
    <name evidence="10" type="ORF">GGQ67_003303</name>
</gene>
<dbReference type="Pfam" id="PF01553">
    <property type="entry name" value="Acyltransferase"/>
    <property type="match status" value="1"/>
</dbReference>
<dbReference type="GO" id="GO:0003841">
    <property type="term" value="F:1-acylglycerol-3-phosphate O-acyltransferase activity"/>
    <property type="evidence" value="ECO:0007669"/>
    <property type="project" value="UniProtKB-EC"/>
</dbReference>
<proteinExistence type="predicted"/>
<evidence type="ECO:0000313" key="11">
    <source>
        <dbReference type="Proteomes" id="UP000582090"/>
    </source>
</evidence>
<dbReference type="InterPro" id="IPR002123">
    <property type="entry name" value="Plipid/glycerol_acylTrfase"/>
</dbReference>
<dbReference type="EC" id="2.3.1.51" evidence="10"/>
<keyword evidence="6 8" id="KW-0472">Membrane</keyword>
<keyword evidence="3 8" id="KW-0812">Transmembrane</keyword>
<evidence type="ECO:0000256" key="4">
    <source>
        <dbReference type="ARBA" id="ARBA00022989"/>
    </source>
</evidence>